<dbReference type="InterPro" id="IPR035979">
    <property type="entry name" value="RBD_domain_sf"/>
</dbReference>
<proteinExistence type="inferred from homology"/>
<dbReference type="EMBL" id="JROU02001724">
    <property type="protein sequence ID" value="OEH75420.1"/>
    <property type="molecule type" value="Genomic_DNA"/>
</dbReference>
<dbReference type="InterPro" id="IPR000504">
    <property type="entry name" value="RRM_dom"/>
</dbReference>
<dbReference type="Proteomes" id="UP000095192">
    <property type="component" value="Unassembled WGS sequence"/>
</dbReference>
<dbReference type="InterPro" id="IPR012337">
    <property type="entry name" value="RNaseH-like_sf"/>
</dbReference>
<organism evidence="9 10">
    <name type="scientific">Cyclospora cayetanensis</name>
    <dbReference type="NCBI Taxonomy" id="88456"/>
    <lineage>
        <taxon>Eukaryota</taxon>
        <taxon>Sar</taxon>
        <taxon>Alveolata</taxon>
        <taxon>Apicomplexa</taxon>
        <taxon>Conoidasida</taxon>
        <taxon>Coccidia</taxon>
        <taxon>Eucoccidiorida</taxon>
        <taxon>Eimeriorina</taxon>
        <taxon>Eimeriidae</taxon>
        <taxon>Cyclospora</taxon>
    </lineage>
</organism>
<dbReference type="VEuPathDB" id="ToxoDB:cyc_04802"/>
<evidence type="ECO:0000313" key="9">
    <source>
        <dbReference type="EMBL" id="OEH75420.1"/>
    </source>
</evidence>
<evidence type="ECO:0000256" key="4">
    <source>
        <dbReference type="ARBA" id="ARBA00022884"/>
    </source>
</evidence>
<evidence type="ECO:0000259" key="8">
    <source>
        <dbReference type="PROSITE" id="PS50102"/>
    </source>
</evidence>
<dbReference type="InterPro" id="IPR050666">
    <property type="entry name" value="ESRP"/>
</dbReference>
<dbReference type="PANTHER" id="PTHR13976">
    <property type="entry name" value="HETEROGENEOUS NUCLEAR RIBONUCLEOPROTEIN-RELATED"/>
    <property type="match status" value="1"/>
</dbReference>
<dbReference type="VEuPathDB" id="ToxoDB:LOC34621280"/>
<keyword evidence="5" id="KW-0508">mRNA splicing</keyword>
<keyword evidence="2" id="KW-0507">mRNA processing</keyword>
<accession>A0A1D3CW35</accession>
<dbReference type="InterPro" id="IPR012677">
    <property type="entry name" value="Nucleotide-bd_a/b_plait_sf"/>
</dbReference>
<dbReference type="Gene3D" id="3.30.70.330">
    <property type="match status" value="3"/>
</dbReference>
<dbReference type="PROSITE" id="PS50102">
    <property type="entry name" value="RRM"/>
    <property type="match status" value="3"/>
</dbReference>
<evidence type="ECO:0000313" key="10">
    <source>
        <dbReference type="Proteomes" id="UP000095192"/>
    </source>
</evidence>
<dbReference type="SUPFAM" id="SSF53098">
    <property type="entry name" value="Ribonuclease H-like"/>
    <property type="match status" value="1"/>
</dbReference>
<evidence type="ECO:0000256" key="7">
    <source>
        <dbReference type="SAM" id="MobiDB-lite"/>
    </source>
</evidence>
<dbReference type="GO" id="GO:0006397">
    <property type="term" value="P:mRNA processing"/>
    <property type="evidence" value="ECO:0007669"/>
    <property type="project" value="UniProtKB-KW"/>
</dbReference>
<evidence type="ECO:0000256" key="3">
    <source>
        <dbReference type="ARBA" id="ARBA00022737"/>
    </source>
</evidence>
<dbReference type="Pfam" id="PF00076">
    <property type="entry name" value="RRM_1"/>
    <property type="match status" value="3"/>
</dbReference>
<name>A0A1D3CW35_9EIME</name>
<protein>
    <submittedName>
        <fullName evidence="9">RRM domain-containing protein</fullName>
    </submittedName>
</protein>
<evidence type="ECO:0000256" key="6">
    <source>
        <dbReference type="PROSITE-ProRule" id="PRU00176"/>
    </source>
</evidence>
<dbReference type="Gene3D" id="3.30.420.10">
    <property type="entry name" value="Ribonuclease H-like superfamily/Ribonuclease H"/>
    <property type="match status" value="1"/>
</dbReference>
<evidence type="ECO:0000256" key="1">
    <source>
        <dbReference type="ARBA" id="ARBA00008866"/>
    </source>
</evidence>
<gene>
    <name evidence="9" type="ORF">cyc_04802</name>
</gene>
<dbReference type="InterPro" id="IPR036397">
    <property type="entry name" value="RNaseH_sf"/>
</dbReference>
<dbReference type="GO" id="GO:0008380">
    <property type="term" value="P:RNA splicing"/>
    <property type="evidence" value="ECO:0007669"/>
    <property type="project" value="UniProtKB-KW"/>
</dbReference>
<dbReference type="InParanoid" id="A0A1D3CW35"/>
<reference evidence="9 10" key="1">
    <citation type="journal article" date="2016" name="BMC Genomics">
        <title>Comparative genomics reveals Cyclospora cayetanensis possesses coccidia-like metabolism and invasion components but unique surface antigens.</title>
        <authorList>
            <person name="Liu S."/>
            <person name="Wang L."/>
            <person name="Zheng H."/>
            <person name="Xu Z."/>
            <person name="Roellig D.M."/>
            <person name="Li N."/>
            <person name="Frace M.A."/>
            <person name="Tang K."/>
            <person name="Arrowood M.J."/>
            <person name="Moss D.M."/>
            <person name="Zhang L."/>
            <person name="Feng Y."/>
            <person name="Xiao L."/>
        </authorList>
    </citation>
    <scope>NUCLEOTIDE SEQUENCE [LARGE SCALE GENOMIC DNA]</scope>
    <source>
        <strain evidence="9 10">CHN_HEN01</strain>
    </source>
</reference>
<feature type="domain" description="RRM" evidence="8">
    <location>
        <begin position="386"/>
        <end position="466"/>
    </location>
</feature>
<feature type="domain" description="RRM" evidence="8">
    <location>
        <begin position="275"/>
        <end position="354"/>
    </location>
</feature>
<keyword evidence="3" id="KW-0677">Repeat</keyword>
<keyword evidence="10" id="KW-1185">Reference proteome</keyword>
<dbReference type="CDD" id="cd12254">
    <property type="entry name" value="RRM_hnRNPH_ESRPs_RBM12_like"/>
    <property type="match status" value="3"/>
</dbReference>
<keyword evidence="4 6" id="KW-0694">RNA-binding</keyword>
<evidence type="ECO:0000256" key="2">
    <source>
        <dbReference type="ARBA" id="ARBA00022664"/>
    </source>
</evidence>
<sequence>MEEPTSVSVTGMEGGVRDCEATESSFTEQEGGTTAPAVAAPAQLAGATSSSDGSTGHAYSTLILLDFTFLKAGNITEVVEVAWVVFDVSTRQSLEEVSVLVRPEQLLPPAELLTNLGVTQAELCSASTLGEAVQRLDNAIFQKSQDNSQTAIICAFGAGKLKDFRSCAVARQVSLSAHYTHLVDLHPVLERFMNLKGDDLRSLGTAAGALQLAAPEGREEGLAACRCMCGILFLLLSKGLVLQKEHAVNLDEAASGEASKSATDAAGNGILSVGTHLRLRGLPWDVNEEAVVRFLKPVASITEADVCVCVGLNKRVTGEAYVNVHSTDLRDLAVRTLHGRMMGQRWIEVFRSSAEDFEKAVQRRVAMLSSDSRDGRDADVKGLNITVLKLRGLPWSCTDGDVVNFFQEHGFEISRESVVLGVAVDGRMNGIAYVELPDSTVAEAAKEKLHRKYLGRRFVEVYPSTREEMHRAKRPGRMMPHELGMGAMRIPRPVTAFSCSVIATQYYGVPIQARMMGGVAPGPYSGGYEGAPQAYGGIGGGLGAAPGYGGVDGIGGHPGGYGGYGHPGHDLYGGGYGAPPGQPTYGHPPAQVVQAPPVQDVGPPPAGWNYTVLRLRGMPFNANEQHIVQFFQGFHMTAILPSTIPIDGRPSGEAYVQFSDVNETWRALQTRNGARMDRRYIELFSASKQEMTFAAQGGDPRGWPTGGHAEKRQA</sequence>
<feature type="region of interest" description="Disordered" evidence="7">
    <location>
        <begin position="1"/>
        <end position="36"/>
    </location>
</feature>
<dbReference type="SUPFAM" id="SSF54928">
    <property type="entry name" value="RNA-binding domain, RBD"/>
    <property type="match status" value="3"/>
</dbReference>
<dbReference type="SMART" id="SM00360">
    <property type="entry name" value="RRM"/>
    <property type="match status" value="3"/>
</dbReference>
<comment type="caution">
    <text evidence="9">The sequence shown here is derived from an EMBL/GenBank/DDBJ whole genome shotgun (WGS) entry which is preliminary data.</text>
</comment>
<dbReference type="GO" id="GO:0003723">
    <property type="term" value="F:RNA binding"/>
    <property type="evidence" value="ECO:0007669"/>
    <property type="project" value="UniProtKB-UniRule"/>
</dbReference>
<dbReference type="AlphaFoldDB" id="A0A1D3CW35"/>
<evidence type="ECO:0000256" key="5">
    <source>
        <dbReference type="ARBA" id="ARBA00023187"/>
    </source>
</evidence>
<feature type="domain" description="RRM" evidence="8">
    <location>
        <begin position="611"/>
        <end position="688"/>
    </location>
</feature>
<feature type="region of interest" description="Disordered" evidence="7">
    <location>
        <begin position="694"/>
        <end position="714"/>
    </location>
</feature>
<comment type="similarity">
    <text evidence="1">Belongs to the ESRP family.</text>
</comment>